<dbReference type="Proteomes" id="UP000318582">
    <property type="component" value="Unassembled WGS sequence"/>
</dbReference>
<comment type="caution">
    <text evidence="7">The sequence shown here is derived from an EMBL/GenBank/DDBJ whole genome shotgun (WGS) entry which is preliminary data.</text>
</comment>
<evidence type="ECO:0000256" key="5">
    <source>
        <dbReference type="SAM" id="Phobius"/>
    </source>
</evidence>
<feature type="transmembrane region" description="Helical" evidence="5">
    <location>
        <begin position="197"/>
        <end position="218"/>
    </location>
</feature>
<evidence type="ECO:0000256" key="4">
    <source>
        <dbReference type="ARBA" id="ARBA00023136"/>
    </source>
</evidence>
<protein>
    <recommendedName>
        <fullName evidence="6">EamA domain-containing protein</fullName>
    </recommendedName>
</protein>
<evidence type="ECO:0000256" key="3">
    <source>
        <dbReference type="ARBA" id="ARBA00022989"/>
    </source>
</evidence>
<dbReference type="STRING" id="109895.A0A507DXF3"/>
<keyword evidence="2 5" id="KW-0812">Transmembrane</keyword>
<dbReference type="InterPro" id="IPR037185">
    <property type="entry name" value="EmrE-like"/>
</dbReference>
<feature type="transmembrane region" description="Helical" evidence="5">
    <location>
        <begin position="323"/>
        <end position="343"/>
    </location>
</feature>
<reference evidence="7 8" key="1">
    <citation type="journal article" date="2019" name="Sci. Rep.">
        <title>Comparative genomics of chytrid fungi reveal insights into the obligate biotrophic and pathogenic lifestyle of Synchytrium endobioticum.</title>
        <authorList>
            <person name="van de Vossenberg B.T.L.H."/>
            <person name="Warris S."/>
            <person name="Nguyen H.D.T."/>
            <person name="van Gent-Pelzer M.P.E."/>
            <person name="Joly D.L."/>
            <person name="van de Geest H.C."/>
            <person name="Bonants P.J.M."/>
            <person name="Smith D.S."/>
            <person name="Levesque C.A."/>
            <person name="van der Lee T.A.J."/>
        </authorList>
    </citation>
    <scope>NUCLEOTIDE SEQUENCE [LARGE SCALE GENOMIC DNA]</scope>
    <source>
        <strain evidence="7 8">CBS 809.83</strain>
    </source>
</reference>
<feature type="transmembrane region" description="Helical" evidence="5">
    <location>
        <begin position="254"/>
        <end position="275"/>
    </location>
</feature>
<keyword evidence="3 5" id="KW-1133">Transmembrane helix</keyword>
<keyword evidence="4 5" id="KW-0472">Membrane</keyword>
<accession>A0A507DXF3</accession>
<sequence>MDSLADVFMVSQLNLLDTAGTPRSAGGSQGAENRSNMSQIYRAPGPPIERSASQVQVLRMESGLKVAEGDGEEFEEGVENEGNRLVQDDLHGSSETVGEKPILDPPVHILKTGSLSPLEKPSFFKANLGLLWMLLAACLFTVMSISVKAMTVASERLPTLEIVFFRSVLVWIMGVACMLYWEVENPIFGPKGVRQLLLLRSVVGFAGLVCGWSALSMLTLADATVLGFLSPVFTAILARVVLKEPYGPIDAVTGALSMLGVLVIARPPFIFGAAASDATPDDLLASGTGSGFGAEGVASEVQLSEETMTTAAQVSATGASTQFLGVLIGLAGAVLGATIFIIVRRLAGRATPLHIVSVFSLVSIPLSIFAALVPTGGTNKAWIVPQDPLTYMFLLLVSASAYGGQLCVTKSLELESAGKASSMNYVQVIVAFLAEWIIWGQPPSMSSIIGGSIVGSSIVIITVHKLRGAK</sequence>
<dbReference type="EMBL" id="QEAQ01000093">
    <property type="protein sequence ID" value="TPX55855.1"/>
    <property type="molecule type" value="Genomic_DNA"/>
</dbReference>
<keyword evidence="8" id="KW-1185">Reference proteome</keyword>
<feature type="transmembrane region" description="Helical" evidence="5">
    <location>
        <begin position="389"/>
        <end position="408"/>
    </location>
</feature>
<proteinExistence type="predicted"/>
<feature type="transmembrane region" description="Helical" evidence="5">
    <location>
        <begin position="355"/>
        <end position="377"/>
    </location>
</feature>
<organism evidence="7 8">
    <name type="scientific">Powellomyces hirtus</name>
    <dbReference type="NCBI Taxonomy" id="109895"/>
    <lineage>
        <taxon>Eukaryota</taxon>
        <taxon>Fungi</taxon>
        <taxon>Fungi incertae sedis</taxon>
        <taxon>Chytridiomycota</taxon>
        <taxon>Chytridiomycota incertae sedis</taxon>
        <taxon>Chytridiomycetes</taxon>
        <taxon>Spizellomycetales</taxon>
        <taxon>Powellomycetaceae</taxon>
        <taxon>Powellomyces</taxon>
    </lineage>
</organism>
<dbReference type="PANTHER" id="PTHR22911">
    <property type="entry name" value="ACYL-MALONYL CONDENSING ENZYME-RELATED"/>
    <property type="match status" value="1"/>
</dbReference>
<evidence type="ECO:0000259" key="6">
    <source>
        <dbReference type="Pfam" id="PF00892"/>
    </source>
</evidence>
<name>A0A507DXF3_9FUNG</name>
<evidence type="ECO:0000313" key="8">
    <source>
        <dbReference type="Proteomes" id="UP000318582"/>
    </source>
</evidence>
<feature type="transmembrane region" description="Helical" evidence="5">
    <location>
        <begin position="445"/>
        <end position="463"/>
    </location>
</feature>
<evidence type="ECO:0000256" key="1">
    <source>
        <dbReference type="ARBA" id="ARBA00004141"/>
    </source>
</evidence>
<dbReference type="GO" id="GO:0016020">
    <property type="term" value="C:membrane"/>
    <property type="evidence" value="ECO:0007669"/>
    <property type="project" value="UniProtKB-SubCell"/>
</dbReference>
<evidence type="ECO:0000313" key="7">
    <source>
        <dbReference type="EMBL" id="TPX55855.1"/>
    </source>
</evidence>
<feature type="transmembrane region" description="Helical" evidence="5">
    <location>
        <begin position="420"/>
        <end position="439"/>
    </location>
</feature>
<feature type="domain" description="EamA" evidence="6">
    <location>
        <begin position="128"/>
        <end position="265"/>
    </location>
</feature>
<feature type="transmembrane region" description="Helical" evidence="5">
    <location>
        <begin position="224"/>
        <end position="242"/>
    </location>
</feature>
<gene>
    <name evidence="7" type="ORF">PhCBS80983_g04980</name>
</gene>
<dbReference type="AlphaFoldDB" id="A0A507DXF3"/>
<comment type="subcellular location">
    <subcellularLocation>
        <location evidence="1">Membrane</location>
        <topology evidence="1">Multi-pass membrane protein</topology>
    </subcellularLocation>
</comment>
<dbReference type="PANTHER" id="PTHR22911:SF6">
    <property type="entry name" value="SOLUTE CARRIER FAMILY 35 MEMBER G1"/>
    <property type="match status" value="1"/>
</dbReference>
<feature type="transmembrane region" description="Helical" evidence="5">
    <location>
        <begin position="130"/>
        <end position="150"/>
    </location>
</feature>
<feature type="domain" description="EamA" evidence="6">
    <location>
        <begin position="324"/>
        <end position="462"/>
    </location>
</feature>
<dbReference type="InterPro" id="IPR000620">
    <property type="entry name" value="EamA_dom"/>
</dbReference>
<evidence type="ECO:0000256" key="2">
    <source>
        <dbReference type="ARBA" id="ARBA00022692"/>
    </source>
</evidence>
<feature type="transmembrane region" description="Helical" evidence="5">
    <location>
        <begin position="162"/>
        <end position="181"/>
    </location>
</feature>
<dbReference type="Pfam" id="PF00892">
    <property type="entry name" value="EamA"/>
    <property type="match status" value="2"/>
</dbReference>
<dbReference type="SUPFAM" id="SSF103481">
    <property type="entry name" value="Multidrug resistance efflux transporter EmrE"/>
    <property type="match status" value="2"/>
</dbReference>